<name>A0A975SV82_9ACTN</name>
<keyword evidence="3" id="KW-1185">Reference proteome</keyword>
<reference evidence="2" key="1">
    <citation type="submission" date="2021-06" db="EMBL/GenBank/DDBJ databases">
        <title>Complete genome sequence of Nocardioides sp. G188.</title>
        <authorList>
            <person name="Im W.-T."/>
        </authorList>
    </citation>
    <scope>NUCLEOTIDE SEQUENCE</scope>
    <source>
        <strain evidence="2">G188</strain>
    </source>
</reference>
<protein>
    <recommendedName>
        <fullName evidence="4">DUF4386 family protein</fullName>
    </recommendedName>
</protein>
<feature type="transmembrane region" description="Helical" evidence="1">
    <location>
        <begin position="160"/>
        <end position="178"/>
    </location>
</feature>
<dbReference type="Proteomes" id="UP000683575">
    <property type="component" value="Chromosome"/>
</dbReference>
<dbReference type="EMBL" id="CP077062">
    <property type="protein sequence ID" value="QWZ06417.1"/>
    <property type="molecule type" value="Genomic_DNA"/>
</dbReference>
<accession>A0A975SV82</accession>
<dbReference type="AlphaFoldDB" id="A0A975SV82"/>
<dbReference type="RefSeq" id="WP_216937327.1">
    <property type="nucleotide sequence ID" value="NZ_CP077062.1"/>
</dbReference>
<evidence type="ECO:0008006" key="4">
    <source>
        <dbReference type="Google" id="ProtNLM"/>
    </source>
</evidence>
<feature type="transmembrane region" description="Helical" evidence="1">
    <location>
        <begin position="21"/>
        <end position="41"/>
    </location>
</feature>
<keyword evidence="1" id="KW-0812">Transmembrane</keyword>
<keyword evidence="1" id="KW-1133">Transmembrane helix</keyword>
<dbReference type="KEGG" id="nps:KRR39_12500"/>
<proteinExistence type="predicted"/>
<organism evidence="2 3">
    <name type="scientific">Nocardioides panacis</name>
    <dbReference type="NCBI Taxonomy" id="2849501"/>
    <lineage>
        <taxon>Bacteria</taxon>
        <taxon>Bacillati</taxon>
        <taxon>Actinomycetota</taxon>
        <taxon>Actinomycetes</taxon>
        <taxon>Propionibacteriales</taxon>
        <taxon>Nocardioidaceae</taxon>
        <taxon>Nocardioides</taxon>
    </lineage>
</organism>
<feature type="transmembrane region" description="Helical" evidence="1">
    <location>
        <begin position="61"/>
        <end position="83"/>
    </location>
</feature>
<feature type="transmembrane region" description="Helical" evidence="1">
    <location>
        <begin position="185"/>
        <end position="202"/>
    </location>
</feature>
<evidence type="ECO:0000313" key="2">
    <source>
        <dbReference type="EMBL" id="QWZ06417.1"/>
    </source>
</evidence>
<feature type="transmembrane region" description="Helical" evidence="1">
    <location>
        <begin position="214"/>
        <end position="235"/>
    </location>
</feature>
<evidence type="ECO:0000313" key="3">
    <source>
        <dbReference type="Proteomes" id="UP000683575"/>
    </source>
</evidence>
<feature type="transmembrane region" description="Helical" evidence="1">
    <location>
        <begin position="95"/>
        <end position="114"/>
    </location>
</feature>
<evidence type="ECO:0000256" key="1">
    <source>
        <dbReference type="SAM" id="Phobius"/>
    </source>
</evidence>
<gene>
    <name evidence="2" type="ORF">KRR39_12500</name>
</gene>
<sequence>MSVEQRVQRTSRRTDRGALQLSATLLLVGQLAYVLVTQFHAGGHANDHRAIFATYAGSGAWKGVHVGQFLAMVVVVAGLVVFHQALGLRAGGAAAAARVGAVLAVVALALYAVLQGVDGVGNQQVDAAWAHASATDRPARFASAEAVRWLEWGVRSYHDYALGLALVLLGIAATAVRATPVPTAVGWLMAGSGAAYLVQGWVVGAQGFSGTHTILILVAWALSLVWMIWLGVVLWRKPHLERID</sequence>
<keyword evidence="1" id="KW-0472">Membrane</keyword>